<dbReference type="PROSITE" id="PS51257">
    <property type="entry name" value="PROKAR_LIPOPROTEIN"/>
    <property type="match status" value="1"/>
</dbReference>
<evidence type="ECO:0008006" key="4">
    <source>
        <dbReference type="Google" id="ProtNLM"/>
    </source>
</evidence>
<dbReference type="CDD" id="cd09030">
    <property type="entry name" value="DUF1425"/>
    <property type="match status" value="1"/>
</dbReference>
<dbReference type="Proteomes" id="UP000001982">
    <property type="component" value="Chromosome"/>
</dbReference>
<keyword evidence="3" id="KW-1185">Reference proteome</keyword>
<dbReference type="InterPro" id="IPR010824">
    <property type="entry name" value="DUF1425"/>
</dbReference>
<evidence type="ECO:0000256" key="1">
    <source>
        <dbReference type="SAM" id="SignalP"/>
    </source>
</evidence>
<name>Q12LS4_SHEDO</name>
<feature type="signal peptide" evidence="1">
    <location>
        <begin position="1"/>
        <end position="25"/>
    </location>
</feature>
<protein>
    <recommendedName>
        <fullName evidence="4">DUF1425 domain-containing protein</fullName>
    </recommendedName>
</protein>
<dbReference type="STRING" id="318161.Sden_2322"/>
<sequence>MNTRLTSSLLLTGCLVLGAWVTGCANNTAGISAASSGDSRVDSSAVSRQVKIDQLMSRRQGDLLQGSAVLVSQKSTDIRLQYKFTWFDIDGISRDDESNSWQALTLHGKAHKQVQGLAPNPQAVSFEIYVRESHSN</sequence>
<feature type="chain" id="PRO_5004181262" description="DUF1425 domain-containing protein" evidence="1">
    <location>
        <begin position="26"/>
        <end position="136"/>
    </location>
</feature>
<organism evidence="2 3">
    <name type="scientific">Shewanella denitrificans (strain OS217 / ATCC BAA-1090 / DSM 15013)</name>
    <dbReference type="NCBI Taxonomy" id="318161"/>
    <lineage>
        <taxon>Bacteria</taxon>
        <taxon>Pseudomonadati</taxon>
        <taxon>Pseudomonadota</taxon>
        <taxon>Gammaproteobacteria</taxon>
        <taxon>Alteromonadales</taxon>
        <taxon>Shewanellaceae</taxon>
        <taxon>Shewanella</taxon>
    </lineage>
</organism>
<accession>Q12LS4</accession>
<dbReference type="AlphaFoldDB" id="Q12LS4"/>
<keyword evidence="1" id="KW-0732">Signal</keyword>
<evidence type="ECO:0000313" key="3">
    <source>
        <dbReference type="Proteomes" id="UP000001982"/>
    </source>
</evidence>
<dbReference type="OrthoDB" id="5616034at2"/>
<dbReference type="eggNOG" id="COG5633">
    <property type="taxonomic scope" value="Bacteria"/>
</dbReference>
<dbReference type="InterPro" id="IPR038483">
    <property type="entry name" value="YcfL-like_sf"/>
</dbReference>
<proteinExistence type="predicted"/>
<gene>
    <name evidence="2" type="ordered locus">Sden_2322</name>
</gene>
<dbReference type="Gene3D" id="2.60.40.3230">
    <property type="match status" value="1"/>
</dbReference>
<dbReference type="RefSeq" id="WP_011496753.1">
    <property type="nucleotide sequence ID" value="NC_007954.1"/>
</dbReference>
<evidence type="ECO:0000313" key="2">
    <source>
        <dbReference type="EMBL" id="ABE55602.1"/>
    </source>
</evidence>
<dbReference type="KEGG" id="sdn:Sden_2322"/>
<dbReference type="Pfam" id="PF07233">
    <property type="entry name" value="DUF1425"/>
    <property type="match status" value="1"/>
</dbReference>
<dbReference type="HOGENOM" id="CLU_145387_0_0_6"/>
<reference evidence="2 3" key="1">
    <citation type="submission" date="2006-03" db="EMBL/GenBank/DDBJ databases">
        <title>Complete sequence of Shewanella denitrificans OS217.</title>
        <authorList>
            <consortium name="US DOE Joint Genome Institute"/>
            <person name="Copeland A."/>
            <person name="Lucas S."/>
            <person name="Lapidus A."/>
            <person name="Barry K."/>
            <person name="Detter J.C."/>
            <person name="Glavina del Rio T."/>
            <person name="Hammon N."/>
            <person name="Israni S."/>
            <person name="Dalin E."/>
            <person name="Tice H."/>
            <person name="Pitluck S."/>
            <person name="Brettin T."/>
            <person name="Bruce D."/>
            <person name="Han C."/>
            <person name="Tapia R."/>
            <person name="Gilna P."/>
            <person name="Kiss H."/>
            <person name="Schmutz J."/>
            <person name="Larimer F."/>
            <person name="Land M."/>
            <person name="Hauser L."/>
            <person name="Kyrpides N."/>
            <person name="Lykidis A."/>
            <person name="Richardson P."/>
        </authorList>
    </citation>
    <scope>NUCLEOTIDE SEQUENCE [LARGE SCALE GENOMIC DNA]</scope>
    <source>
        <strain evidence="3">OS217 / ATCC BAA-1090 / DSM 15013</strain>
    </source>
</reference>
<dbReference type="EMBL" id="CP000302">
    <property type="protein sequence ID" value="ABE55602.1"/>
    <property type="molecule type" value="Genomic_DNA"/>
</dbReference>